<dbReference type="AlphaFoldDB" id="A0A4D4KKX2"/>
<comment type="caution">
    <text evidence="1">The sequence shown here is derived from an EMBL/GenBank/DDBJ whole genome shotgun (WGS) entry which is preliminary data.</text>
</comment>
<reference evidence="1 2" key="1">
    <citation type="journal article" date="2020" name="Int. J. Syst. Evol. Microbiol.">
        <title>Reclassification of Streptomyces castelarensis and Streptomyces sporoclivatus as later heterotypic synonyms of Streptomyces antimycoticus.</title>
        <authorList>
            <person name="Komaki H."/>
            <person name="Tamura T."/>
        </authorList>
    </citation>
    <scope>NUCLEOTIDE SEQUENCE [LARGE SCALE GENOMIC DNA]</scope>
    <source>
        <strain evidence="1 2">NBRC 13459</strain>
    </source>
</reference>
<dbReference type="EMBL" id="BJHW01000001">
    <property type="protein sequence ID" value="GDY49791.1"/>
    <property type="molecule type" value="Genomic_DNA"/>
</dbReference>
<protein>
    <submittedName>
        <fullName evidence="1">Uncharacterized protein</fullName>
    </submittedName>
</protein>
<gene>
    <name evidence="1" type="ORF">SVIO_004140</name>
</gene>
<dbReference type="Proteomes" id="UP000301309">
    <property type="component" value="Unassembled WGS sequence"/>
</dbReference>
<accession>A0A4D4KKX2</accession>
<proteinExistence type="predicted"/>
<evidence type="ECO:0000313" key="2">
    <source>
        <dbReference type="Proteomes" id="UP000301309"/>
    </source>
</evidence>
<evidence type="ECO:0000313" key="1">
    <source>
        <dbReference type="EMBL" id="GDY49791.1"/>
    </source>
</evidence>
<keyword evidence="2" id="KW-1185">Reference proteome</keyword>
<sequence>MAAGGAQQRDHGAQFVERGDARRTDCAGGLFDVRVLGGGLEGSGPYGDQADLVGDHVVHLTGQLGALAGEHRLGVQCPLVLPGFLDLDKPPRQVRCVWRS</sequence>
<organism evidence="1 2">
    <name type="scientific">Streptomyces violaceusniger</name>
    <dbReference type="NCBI Taxonomy" id="68280"/>
    <lineage>
        <taxon>Bacteria</taxon>
        <taxon>Bacillati</taxon>
        <taxon>Actinomycetota</taxon>
        <taxon>Actinomycetes</taxon>
        <taxon>Kitasatosporales</taxon>
        <taxon>Streptomycetaceae</taxon>
        <taxon>Streptomyces</taxon>
        <taxon>Streptomyces violaceusniger group</taxon>
    </lineage>
</organism>
<name>A0A4D4KKX2_STRVO</name>